<evidence type="ECO:0000313" key="3">
    <source>
        <dbReference type="Proteomes" id="UP000430120"/>
    </source>
</evidence>
<comment type="caution">
    <text evidence="2">The sequence shown here is derived from an EMBL/GenBank/DDBJ whole genome shotgun (WGS) entry which is preliminary data.</text>
</comment>
<proteinExistence type="predicted"/>
<dbReference type="OrthoDB" id="277577at2"/>
<reference evidence="2 3" key="1">
    <citation type="submission" date="2019-09" db="EMBL/GenBank/DDBJ databases">
        <title>Draft genome sequences of 48 bacterial type strains from the CCUG.</title>
        <authorList>
            <person name="Tunovic T."/>
            <person name="Pineiro-Iglesias B."/>
            <person name="Unosson C."/>
            <person name="Inganas E."/>
            <person name="Ohlen M."/>
            <person name="Cardew S."/>
            <person name="Jensie-Markopoulos S."/>
            <person name="Salva-Serra F."/>
            <person name="Jaen-Luchoro D."/>
            <person name="Karlsson R."/>
            <person name="Svensson-Stadler L."/>
            <person name="Chun J."/>
            <person name="Moore E."/>
        </authorList>
    </citation>
    <scope>NUCLEOTIDE SEQUENCE [LARGE SCALE GENOMIC DNA]</scope>
    <source>
        <strain evidence="2 3">CCUG 30977</strain>
    </source>
</reference>
<feature type="chain" id="PRO_5024895613" evidence="1">
    <location>
        <begin position="24"/>
        <end position="175"/>
    </location>
</feature>
<evidence type="ECO:0000256" key="1">
    <source>
        <dbReference type="SAM" id="SignalP"/>
    </source>
</evidence>
<dbReference type="AlphaFoldDB" id="A0A643F7S8"/>
<keyword evidence="3" id="KW-1185">Reference proteome</keyword>
<name>A0A643F7S8_IDEDE</name>
<organism evidence="2 3">
    <name type="scientific">Ideonella dechloratans</name>
    <dbReference type="NCBI Taxonomy" id="36863"/>
    <lineage>
        <taxon>Bacteria</taxon>
        <taxon>Pseudomonadati</taxon>
        <taxon>Pseudomonadota</taxon>
        <taxon>Betaproteobacteria</taxon>
        <taxon>Burkholderiales</taxon>
        <taxon>Sphaerotilaceae</taxon>
        <taxon>Ideonella</taxon>
    </lineage>
</organism>
<keyword evidence="1" id="KW-0732">Signal</keyword>
<feature type="signal peptide" evidence="1">
    <location>
        <begin position="1"/>
        <end position="23"/>
    </location>
</feature>
<sequence length="175" mass="19508">MRRALLTLLTLLPLLGVGPQAHAQVDERAMKAAYLYNFIQFAQWPVAPDEPFRLCVLGQTPLDAQLDKLAGKTVLNGLHIAVAHVAPQDALGRCHALYLDDSQRRWLPELLPRLEQAPILTITDGDGLAEKGMMIEIQKRDLKLGFEVNLAMARKVRIDFSPRMLKMATFVSGAR</sequence>
<dbReference type="EMBL" id="VZPB01000055">
    <property type="protein sequence ID" value="KAB0576722.1"/>
    <property type="molecule type" value="Genomic_DNA"/>
</dbReference>
<protein>
    <submittedName>
        <fullName evidence="2">YfiR family protein</fullName>
    </submittedName>
</protein>
<dbReference type="Pfam" id="PF13689">
    <property type="entry name" value="DUF4154"/>
    <property type="match status" value="1"/>
</dbReference>
<gene>
    <name evidence="2" type="ORF">F7Q92_17600</name>
</gene>
<dbReference type="RefSeq" id="WP_151125401.1">
    <property type="nucleotide sequence ID" value="NZ_CP088081.1"/>
</dbReference>
<accession>A0A643F7S8</accession>
<dbReference type="Proteomes" id="UP000430120">
    <property type="component" value="Unassembled WGS sequence"/>
</dbReference>
<evidence type="ECO:0000313" key="2">
    <source>
        <dbReference type="EMBL" id="KAB0576722.1"/>
    </source>
</evidence>
<dbReference type="InterPro" id="IPR025293">
    <property type="entry name" value="YfiR/HmsC-like"/>
</dbReference>